<organism evidence="1 2">
    <name type="scientific">Acaulospora morrowiae</name>
    <dbReference type="NCBI Taxonomy" id="94023"/>
    <lineage>
        <taxon>Eukaryota</taxon>
        <taxon>Fungi</taxon>
        <taxon>Fungi incertae sedis</taxon>
        <taxon>Mucoromycota</taxon>
        <taxon>Glomeromycotina</taxon>
        <taxon>Glomeromycetes</taxon>
        <taxon>Diversisporales</taxon>
        <taxon>Acaulosporaceae</taxon>
        <taxon>Acaulospora</taxon>
    </lineage>
</organism>
<reference evidence="1" key="1">
    <citation type="submission" date="2021-06" db="EMBL/GenBank/DDBJ databases">
        <authorList>
            <person name="Kallberg Y."/>
            <person name="Tangrot J."/>
            <person name="Rosling A."/>
        </authorList>
    </citation>
    <scope>NUCLEOTIDE SEQUENCE</scope>
    <source>
        <strain evidence="1">CL551</strain>
    </source>
</reference>
<comment type="caution">
    <text evidence="1">The sequence shown here is derived from an EMBL/GenBank/DDBJ whole genome shotgun (WGS) entry which is preliminary data.</text>
</comment>
<keyword evidence="2" id="KW-1185">Reference proteome</keyword>
<evidence type="ECO:0000313" key="2">
    <source>
        <dbReference type="Proteomes" id="UP000789342"/>
    </source>
</evidence>
<sequence length="54" mass="6322">MDDFLDSTYKEKANLNPERFYTRIVFRICLRGSIGVISRSKEPDTPTHLKMISM</sequence>
<protein>
    <submittedName>
        <fullName evidence="1">8047_t:CDS:1</fullName>
    </submittedName>
</protein>
<dbReference type="Proteomes" id="UP000789342">
    <property type="component" value="Unassembled WGS sequence"/>
</dbReference>
<dbReference type="AlphaFoldDB" id="A0A9N8V5Q0"/>
<proteinExistence type="predicted"/>
<evidence type="ECO:0000313" key="1">
    <source>
        <dbReference type="EMBL" id="CAG8440829.1"/>
    </source>
</evidence>
<dbReference type="EMBL" id="CAJVPV010000066">
    <property type="protein sequence ID" value="CAG8440829.1"/>
    <property type="molecule type" value="Genomic_DNA"/>
</dbReference>
<accession>A0A9N8V5Q0</accession>
<gene>
    <name evidence="1" type="ORF">AMORRO_LOCUS267</name>
</gene>
<name>A0A9N8V5Q0_9GLOM</name>